<evidence type="ECO:0000256" key="9">
    <source>
        <dbReference type="ARBA" id="ARBA00022967"/>
    </source>
</evidence>
<evidence type="ECO:0000313" key="17">
    <source>
        <dbReference type="Proteomes" id="UP000228777"/>
    </source>
</evidence>
<dbReference type="CDD" id="cd17928">
    <property type="entry name" value="DEXDc_SecA"/>
    <property type="match status" value="1"/>
</dbReference>
<dbReference type="Pfam" id="PF07517">
    <property type="entry name" value="SecA_DEAD"/>
    <property type="match status" value="1"/>
</dbReference>
<evidence type="ECO:0000256" key="10">
    <source>
        <dbReference type="ARBA" id="ARBA00023010"/>
    </source>
</evidence>
<keyword evidence="5 12" id="KW-0963">Cytoplasm</keyword>
<comment type="catalytic activity">
    <reaction evidence="12">
        <text>ATP + H2O + cellular proteinSide 1 = ADP + phosphate + cellular proteinSide 2.</text>
        <dbReference type="EC" id="7.4.2.8"/>
    </reaction>
</comment>
<dbReference type="SUPFAM" id="SSF81767">
    <property type="entry name" value="Pre-protein crosslinking domain of SecA"/>
    <property type="match status" value="1"/>
</dbReference>
<reference evidence="17" key="1">
    <citation type="submission" date="2017-09" db="EMBL/GenBank/DDBJ databases">
        <title>Depth-based differentiation of microbial function through sediment-hosted aquifers and enrichment of novel symbionts in the deep terrestrial subsurface.</title>
        <authorList>
            <person name="Probst A.J."/>
            <person name="Ladd B."/>
            <person name="Jarett J.K."/>
            <person name="Geller-Mcgrath D.E."/>
            <person name="Sieber C.M.K."/>
            <person name="Emerson J.B."/>
            <person name="Anantharaman K."/>
            <person name="Thomas B.C."/>
            <person name="Malmstrom R."/>
            <person name="Stieglmeier M."/>
            <person name="Klingl A."/>
            <person name="Woyke T."/>
            <person name="Ryan C.M."/>
            <person name="Banfield J.F."/>
        </authorList>
    </citation>
    <scope>NUCLEOTIDE SEQUENCE [LARGE SCALE GENOMIC DNA]</scope>
</reference>
<dbReference type="PROSITE" id="PS51196">
    <property type="entry name" value="SECA_MOTOR_DEAD"/>
    <property type="match status" value="1"/>
</dbReference>
<dbReference type="NCBIfam" id="NF006630">
    <property type="entry name" value="PRK09200.1"/>
    <property type="match status" value="1"/>
</dbReference>
<evidence type="ECO:0000256" key="5">
    <source>
        <dbReference type="ARBA" id="ARBA00022490"/>
    </source>
</evidence>
<dbReference type="GO" id="GO:0005524">
    <property type="term" value="F:ATP binding"/>
    <property type="evidence" value="ECO:0007669"/>
    <property type="project" value="UniProtKB-UniRule"/>
</dbReference>
<dbReference type="PROSITE" id="PS51194">
    <property type="entry name" value="HELICASE_CTER"/>
    <property type="match status" value="1"/>
</dbReference>
<dbReference type="PANTHER" id="PTHR30612">
    <property type="entry name" value="SECA INNER MEMBRANE COMPONENT OF SEC PROTEIN SECRETION SYSTEM"/>
    <property type="match status" value="1"/>
</dbReference>
<evidence type="ECO:0000256" key="11">
    <source>
        <dbReference type="ARBA" id="ARBA00023136"/>
    </source>
</evidence>
<dbReference type="InterPro" id="IPR036670">
    <property type="entry name" value="SecA_X-link_sf"/>
</dbReference>
<accession>A0A2M6Z431</accession>
<feature type="binding site" evidence="12">
    <location>
        <position position="88"/>
    </location>
    <ligand>
        <name>ATP</name>
        <dbReference type="ChEBI" id="CHEBI:30616"/>
    </ligand>
</feature>
<comment type="similarity">
    <text evidence="2 12">Belongs to the SecA family.</text>
</comment>
<dbReference type="NCBIfam" id="NF009538">
    <property type="entry name" value="PRK12904.1"/>
    <property type="match status" value="1"/>
</dbReference>
<evidence type="ECO:0000256" key="8">
    <source>
        <dbReference type="ARBA" id="ARBA00022927"/>
    </source>
</evidence>
<dbReference type="InterPro" id="IPR014018">
    <property type="entry name" value="SecA_motor_DEAD"/>
</dbReference>
<dbReference type="Pfam" id="PF21090">
    <property type="entry name" value="P-loop_SecA"/>
    <property type="match status" value="2"/>
</dbReference>
<evidence type="ECO:0000256" key="7">
    <source>
        <dbReference type="ARBA" id="ARBA00022840"/>
    </source>
</evidence>
<keyword evidence="4 12" id="KW-1003">Cell membrane</keyword>
<dbReference type="InterPro" id="IPR027417">
    <property type="entry name" value="P-loop_NTPase"/>
</dbReference>
<evidence type="ECO:0000256" key="2">
    <source>
        <dbReference type="ARBA" id="ARBA00007650"/>
    </source>
</evidence>
<feature type="domain" description="Helicase ATP-binding" evidence="13">
    <location>
        <begin position="90"/>
        <end position="292"/>
    </location>
</feature>
<dbReference type="EC" id="7.4.2.8" evidence="12"/>
<dbReference type="GO" id="GO:0031522">
    <property type="term" value="C:cell envelope Sec protein transport complex"/>
    <property type="evidence" value="ECO:0007669"/>
    <property type="project" value="TreeGrafter"/>
</dbReference>
<dbReference type="EMBL" id="PEWP01000013">
    <property type="protein sequence ID" value="PIU47132.1"/>
    <property type="molecule type" value="Genomic_DNA"/>
</dbReference>
<dbReference type="Gene3D" id="3.90.1440.10">
    <property type="entry name" value="SecA, preprotein cross-linking domain"/>
    <property type="match status" value="1"/>
</dbReference>
<dbReference type="SMART" id="SM00957">
    <property type="entry name" value="SecA_DEAD"/>
    <property type="match status" value="1"/>
</dbReference>
<dbReference type="GO" id="GO:0006605">
    <property type="term" value="P:protein targeting"/>
    <property type="evidence" value="ECO:0007669"/>
    <property type="project" value="UniProtKB-UniRule"/>
</dbReference>
<evidence type="ECO:0000256" key="3">
    <source>
        <dbReference type="ARBA" id="ARBA00022448"/>
    </source>
</evidence>
<dbReference type="SUPFAM" id="SSF81886">
    <property type="entry name" value="Helical scaffold and wing domains of SecA"/>
    <property type="match status" value="1"/>
</dbReference>
<dbReference type="InterPro" id="IPR044722">
    <property type="entry name" value="SecA_SF2_C"/>
</dbReference>
<evidence type="ECO:0000256" key="6">
    <source>
        <dbReference type="ARBA" id="ARBA00022741"/>
    </source>
</evidence>
<dbReference type="InterPro" id="IPR036266">
    <property type="entry name" value="SecA_Wing/Scaffold_sf"/>
</dbReference>
<dbReference type="SUPFAM" id="SSF52540">
    <property type="entry name" value="P-loop containing nucleoside triphosphate hydrolases"/>
    <property type="match status" value="2"/>
</dbReference>
<evidence type="ECO:0000259" key="15">
    <source>
        <dbReference type="PROSITE" id="PS51196"/>
    </source>
</evidence>
<comment type="caution">
    <text evidence="16">The sequence shown here is derived from an EMBL/GenBank/DDBJ whole genome shotgun (WGS) entry which is preliminary data.</text>
</comment>
<dbReference type="InterPro" id="IPR011115">
    <property type="entry name" value="SecA_DEAD"/>
</dbReference>
<feature type="binding site" evidence="12">
    <location>
        <position position="539"/>
    </location>
    <ligand>
        <name>ATP</name>
        <dbReference type="ChEBI" id="CHEBI:30616"/>
    </ligand>
</feature>
<dbReference type="GO" id="GO:0043952">
    <property type="term" value="P:protein transport by the Sec complex"/>
    <property type="evidence" value="ECO:0007669"/>
    <property type="project" value="TreeGrafter"/>
</dbReference>
<protein>
    <recommendedName>
        <fullName evidence="12">Protein translocase subunit SecA</fullName>
        <ecNumber evidence="12">7.4.2.8</ecNumber>
    </recommendedName>
</protein>
<dbReference type="GO" id="GO:0005886">
    <property type="term" value="C:plasma membrane"/>
    <property type="evidence" value="ECO:0007669"/>
    <property type="project" value="UniProtKB-SubCell"/>
</dbReference>
<dbReference type="Gene3D" id="3.40.50.300">
    <property type="entry name" value="P-loop containing nucleotide triphosphate hydrolases"/>
    <property type="match status" value="3"/>
</dbReference>
<evidence type="ECO:0000259" key="14">
    <source>
        <dbReference type="PROSITE" id="PS51194"/>
    </source>
</evidence>
<dbReference type="Proteomes" id="UP000228777">
    <property type="component" value="Unassembled WGS sequence"/>
</dbReference>
<dbReference type="PROSITE" id="PS01312">
    <property type="entry name" value="SECA"/>
    <property type="match status" value="1"/>
</dbReference>
<dbReference type="GO" id="GO:0005829">
    <property type="term" value="C:cytosol"/>
    <property type="evidence" value="ECO:0007669"/>
    <property type="project" value="TreeGrafter"/>
</dbReference>
<comment type="function">
    <text evidence="12">Part of the Sec protein translocase complex. Interacts with the SecYEG preprotein conducting channel. Has a central role in coupling the hydrolysis of ATP to the transfer of proteins into and across the cell membrane, serving as an ATP-driven molecular motor driving the stepwise translocation of polypeptide chains across the membrane.</text>
</comment>
<dbReference type="Pfam" id="PF01043">
    <property type="entry name" value="SecA_PP_bind"/>
    <property type="match status" value="1"/>
</dbReference>
<comment type="subcellular location">
    <subcellularLocation>
        <location evidence="12">Cell membrane</location>
        <topology evidence="12">Peripheral membrane protein</topology>
        <orientation evidence="12">Cytoplasmic side</orientation>
    </subcellularLocation>
    <subcellularLocation>
        <location evidence="12">Cytoplasm</location>
    </subcellularLocation>
    <subcellularLocation>
        <location evidence="1">Membrane</location>
        <topology evidence="1">Peripheral membrane protein</topology>
    </subcellularLocation>
    <text evidence="12">Distribution is 50-50.</text>
</comment>
<dbReference type="InterPro" id="IPR000185">
    <property type="entry name" value="SecA"/>
</dbReference>
<evidence type="ECO:0000259" key="13">
    <source>
        <dbReference type="PROSITE" id="PS51192"/>
    </source>
</evidence>
<dbReference type="PRINTS" id="PR00906">
    <property type="entry name" value="SECA"/>
</dbReference>
<feature type="domain" description="Helicase C-terminal" evidence="14">
    <location>
        <begin position="461"/>
        <end position="625"/>
    </location>
</feature>
<evidence type="ECO:0000313" key="16">
    <source>
        <dbReference type="EMBL" id="PIU47132.1"/>
    </source>
</evidence>
<dbReference type="GO" id="GO:0017038">
    <property type="term" value="P:protein import"/>
    <property type="evidence" value="ECO:0007669"/>
    <property type="project" value="InterPro"/>
</dbReference>
<dbReference type="CDD" id="cd18803">
    <property type="entry name" value="SF2_C_secA"/>
    <property type="match status" value="1"/>
</dbReference>
<proteinExistence type="inferred from homology"/>
<dbReference type="GO" id="GO:0008564">
    <property type="term" value="F:protein-exporting ATPase activity"/>
    <property type="evidence" value="ECO:0007669"/>
    <property type="project" value="UniProtKB-EC"/>
</dbReference>
<dbReference type="GO" id="GO:0065002">
    <property type="term" value="P:intracellular protein transmembrane transport"/>
    <property type="evidence" value="ECO:0007669"/>
    <property type="project" value="UniProtKB-UniRule"/>
</dbReference>
<dbReference type="PROSITE" id="PS51192">
    <property type="entry name" value="HELICASE_ATP_BIND_1"/>
    <property type="match status" value="1"/>
</dbReference>
<dbReference type="InterPro" id="IPR001650">
    <property type="entry name" value="Helicase_C-like"/>
</dbReference>
<dbReference type="FunFam" id="3.90.1440.10:FF:000002">
    <property type="entry name" value="Protein translocase subunit SecA"/>
    <property type="match status" value="1"/>
</dbReference>
<evidence type="ECO:0000256" key="12">
    <source>
        <dbReference type="HAMAP-Rule" id="MF_01382"/>
    </source>
</evidence>
<dbReference type="FunFam" id="3.40.50.300:FF:000429">
    <property type="entry name" value="Preprotein translocase subunit SecA"/>
    <property type="match status" value="1"/>
</dbReference>
<dbReference type="AlphaFoldDB" id="A0A2M6Z431"/>
<keyword evidence="11 12" id="KW-0472">Membrane</keyword>
<keyword evidence="9 12" id="KW-1278">Translocase</keyword>
<dbReference type="SMART" id="SM00958">
    <property type="entry name" value="SecA_PP_bind"/>
    <property type="match status" value="1"/>
</dbReference>
<feature type="binding site" evidence="12">
    <location>
        <begin position="106"/>
        <end position="110"/>
    </location>
    <ligand>
        <name>ATP</name>
        <dbReference type="ChEBI" id="CHEBI:30616"/>
    </ligand>
</feature>
<dbReference type="PANTHER" id="PTHR30612:SF0">
    <property type="entry name" value="CHLOROPLAST PROTEIN-TRANSPORTING ATPASE"/>
    <property type="match status" value="1"/>
</dbReference>
<feature type="domain" description="SecA family profile" evidence="15">
    <location>
        <begin position="4"/>
        <end position="626"/>
    </location>
</feature>
<dbReference type="InterPro" id="IPR011130">
    <property type="entry name" value="SecA_preprotein_X-link_dom"/>
</dbReference>
<dbReference type="InterPro" id="IPR020937">
    <property type="entry name" value="SecA_CS"/>
</dbReference>
<dbReference type="Gene3D" id="1.10.3060.10">
    <property type="entry name" value="Helical scaffold and wing domains of SecA"/>
    <property type="match status" value="1"/>
</dbReference>
<keyword evidence="8 12" id="KW-0653">Protein transport</keyword>
<dbReference type="HAMAP" id="MF_01382">
    <property type="entry name" value="SecA"/>
    <property type="match status" value="1"/>
</dbReference>
<name>A0A2M6Z431_9BACT</name>
<comment type="subunit">
    <text evidence="12">Monomer and homodimer. Part of the essential Sec protein translocation apparatus which comprises SecA, SecYEG and auxiliary proteins SecDF. Other proteins may also be involved.</text>
</comment>
<evidence type="ECO:0000256" key="1">
    <source>
        <dbReference type="ARBA" id="ARBA00004170"/>
    </source>
</evidence>
<organism evidence="16 17">
    <name type="scientific">bacterium (Candidatus Gribaldobacteria) CG07_land_8_20_14_0_80_33_18</name>
    <dbReference type="NCBI Taxonomy" id="2014272"/>
    <lineage>
        <taxon>Bacteria</taxon>
        <taxon>Candidatus Gribaldobacteria</taxon>
    </lineage>
</organism>
<dbReference type="InterPro" id="IPR011116">
    <property type="entry name" value="SecA_Wing/Scaffold"/>
</dbReference>
<keyword evidence="7 12" id="KW-0067">ATP-binding</keyword>
<sequence length="836" mass="96599">MFLSKLFGAFFKAPNEKYLEKLQPIIEKINELEPKFKSFSKEELKKKTNELKDRLKNGESLNDVLVEAFALVREAAKRTLDQRHFDVQLMGGIVLHQGKIAEMKTGEGKTLAATLPLYLNALEEKGCHLVTVNDYLTRRDTVWMGQIYHALGLSVGCIAHETAYLYDSEYKKPAEEKEKTRDELGGFYIVEDFLRPCTRKEAYSADITYGTNNEFAFDYLRDNMVFDLNQQVQRPARNASHSEAGGGFHYAIVDEVDSILIDEARTPLIISQPDFESSKMYKDFAGIIPKLKKDSDYLVDEKKKAATLTEEGINKLEKILGVENIYQEKGIKYLHHLEQALRAQVFFERDRDYIVKNGQVIIIDEFTGRLLMGRRYSGGLHQAIEAKERVEVQAESKTLSTITFQNYFRLYKKLGGMTGTAATSAEEFDKVYGLDVIVISTNKPMIRKDLPDRIYKTERGKYKALIEEIKERHKTGQPLLVGTRSVERNEYLSKLLSREGISHQILNAKHHEQEGQIIAQTGRWGAVTIATNMAGRGVDIILGGNPQNPEEAKKIIGLNGLHVIGTERHEARRIDNQLRGRTGRQGDPGSSQFFISLDDELMRIFGGEKIKSLMDTFKFPEDEPIELKIISKTIENAQSRVEGFNFDIRKHVLEYDEVMNKHRETIYKLRKRLLEEPEKIQTERSIKTQILEIIENEIKRIVENYELSEIFEEIKTIFPLSEEAILKMKEMEKEEIFNYLINLAKKIYEQKEEKDGKENMRILEKMVYLRIIDSLWQEHLENMEYLKESVGLRAYGGRDPLVEYKTEGHKMFKNLLTNINFHLIRTIFKLTLTLKI</sequence>
<keyword evidence="6 12" id="KW-0547">Nucleotide-binding</keyword>
<gene>
    <name evidence="12" type="primary">secA</name>
    <name evidence="16" type="ORF">COS93_00570</name>
</gene>
<dbReference type="InterPro" id="IPR014001">
    <property type="entry name" value="Helicase_ATP-bd"/>
</dbReference>
<keyword evidence="10 12" id="KW-0811">Translocation</keyword>
<dbReference type="Pfam" id="PF07516">
    <property type="entry name" value="SecA_SW"/>
    <property type="match status" value="1"/>
</dbReference>
<evidence type="ECO:0000256" key="4">
    <source>
        <dbReference type="ARBA" id="ARBA00022475"/>
    </source>
</evidence>
<keyword evidence="3 12" id="KW-0813">Transport</keyword>